<protein>
    <submittedName>
        <fullName evidence="1">SFRICE_020145</fullName>
    </submittedName>
</protein>
<reference evidence="1" key="1">
    <citation type="submission" date="2016-07" db="EMBL/GenBank/DDBJ databases">
        <authorList>
            <person name="Bretaudeau A."/>
        </authorList>
    </citation>
    <scope>NUCLEOTIDE SEQUENCE</scope>
    <source>
        <strain evidence="1">Rice</strain>
        <tissue evidence="1">Whole body</tissue>
    </source>
</reference>
<proteinExistence type="predicted"/>
<gene>
    <name evidence="1" type="ORF">SFRICE_020145</name>
</gene>
<accession>A0A2H1VKJ4</accession>
<sequence length="80" mass="8463">MSTSFPAAERVEWPRTGDATVAMLPGNALVTPLVFQVSLGGGDCLPSGNASARLTTCFIKKRKKQRCGSVSLTHNAMEVP</sequence>
<dbReference type="AlphaFoldDB" id="A0A2H1VKJ4"/>
<organism evidence="1">
    <name type="scientific">Spodoptera frugiperda</name>
    <name type="common">Fall armyworm</name>
    <dbReference type="NCBI Taxonomy" id="7108"/>
    <lineage>
        <taxon>Eukaryota</taxon>
        <taxon>Metazoa</taxon>
        <taxon>Ecdysozoa</taxon>
        <taxon>Arthropoda</taxon>
        <taxon>Hexapoda</taxon>
        <taxon>Insecta</taxon>
        <taxon>Pterygota</taxon>
        <taxon>Neoptera</taxon>
        <taxon>Endopterygota</taxon>
        <taxon>Lepidoptera</taxon>
        <taxon>Glossata</taxon>
        <taxon>Ditrysia</taxon>
        <taxon>Noctuoidea</taxon>
        <taxon>Noctuidae</taxon>
        <taxon>Amphipyrinae</taxon>
        <taxon>Spodoptera</taxon>
    </lineage>
</organism>
<dbReference type="EMBL" id="ODYU01003067">
    <property type="protein sequence ID" value="SOQ41369.1"/>
    <property type="molecule type" value="Genomic_DNA"/>
</dbReference>
<evidence type="ECO:0000313" key="1">
    <source>
        <dbReference type="EMBL" id="SOQ41369.1"/>
    </source>
</evidence>
<name>A0A2H1VKJ4_SPOFR</name>